<dbReference type="EMBL" id="CAJOAX010056124">
    <property type="protein sequence ID" value="CAF4329170.1"/>
    <property type="molecule type" value="Genomic_DNA"/>
</dbReference>
<protein>
    <recommendedName>
        <fullName evidence="1">DUF6570 domain-containing protein</fullName>
    </recommendedName>
</protein>
<reference evidence="2" key="1">
    <citation type="submission" date="2021-02" db="EMBL/GenBank/DDBJ databases">
        <authorList>
            <person name="Nowell W R."/>
        </authorList>
    </citation>
    <scope>NUCLEOTIDE SEQUENCE</scope>
</reference>
<dbReference type="InterPro" id="IPR046700">
    <property type="entry name" value="DUF6570"/>
</dbReference>
<feature type="domain" description="DUF6570" evidence="1">
    <location>
        <begin position="34"/>
        <end position="79"/>
    </location>
</feature>
<gene>
    <name evidence="2" type="ORF">OTI717_LOCUS42915</name>
</gene>
<sequence length="89" mass="10209">MSVGIKERIQSYFNYSSSSQSKWICKLCSDKIKKQQMPNRAVVNKLEVCEVPSELKKLNNLEKHLIALRLPFMKIVNLISGKLSSRLAQ</sequence>
<evidence type="ECO:0000259" key="1">
    <source>
        <dbReference type="Pfam" id="PF20209"/>
    </source>
</evidence>
<proteinExistence type="predicted"/>
<accession>A0A820JTP1</accession>
<evidence type="ECO:0000313" key="3">
    <source>
        <dbReference type="Proteomes" id="UP000663823"/>
    </source>
</evidence>
<organism evidence="2 3">
    <name type="scientific">Rotaria sordida</name>
    <dbReference type="NCBI Taxonomy" id="392033"/>
    <lineage>
        <taxon>Eukaryota</taxon>
        <taxon>Metazoa</taxon>
        <taxon>Spiralia</taxon>
        <taxon>Gnathifera</taxon>
        <taxon>Rotifera</taxon>
        <taxon>Eurotatoria</taxon>
        <taxon>Bdelloidea</taxon>
        <taxon>Philodinida</taxon>
        <taxon>Philodinidae</taxon>
        <taxon>Rotaria</taxon>
    </lineage>
</organism>
<comment type="caution">
    <text evidence="2">The sequence shown here is derived from an EMBL/GenBank/DDBJ whole genome shotgun (WGS) entry which is preliminary data.</text>
</comment>
<dbReference type="Pfam" id="PF20209">
    <property type="entry name" value="DUF6570"/>
    <property type="match status" value="1"/>
</dbReference>
<name>A0A820JTP1_9BILA</name>
<evidence type="ECO:0000313" key="2">
    <source>
        <dbReference type="EMBL" id="CAF4329170.1"/>
    </source>
</evidence>
<dbReference type="AlphaFoldDB" id="A0A820JTP1"/>
<dbReference type="Proteomes" id="UP000663823">
    <property type="component" value="Unassembled WGS sequence"/>
</dbReference>
<feature type="non-terminal residue" evidence="2">
    <location>
        <position position="89"/>
    </location>
</feature>